<dbReference type="PANTHER" id="PTHR22683:SF41">
    <property type="entry name" value="DNA TRANSLOCASE FTSK"/>
    <property type="match status" value="1"/>
</dbReference>
<feature type="domain" description="FtsK" evidence="5">
    <location>
        <begin position="255"/>
        <end position="454"/>
    </location>
</feature>
<gene>
    <name evidence="6" type="ORF">GCM10025789_30810</name>
</gene>
<evidence type="ECO:0000256" key="3">
    <source>
        <dbReference type="PROSITE-ProRule" id="PRU00289"/>
    </source>
</evidence>
<evidence type="ECO:0000259" key="5">
    <source>
        <dbReference type="PROSITE" id="PS50901"/>
    </source>
</evidence>
<evidence type="ECO:0000313" key="6">
    <source>
        <dbReference type="EMBL" id="GAA4909402.1"/>
    </source>
</evidence>
<dbReference type="SUPFAM" id="SSF52540">
    <property type="entry name" value="P-loop containing nucleoside triphosphate hydrolases"/>
    <property type="match status" value="1"/>
</dbReference>
<keyword evidence="4" id="KW-1133">Transmembrane helix</keyword>
<keyword evidence="1 3" id="KW-0547">Nucleotide-binding</keyword>
<dbReference type="PROSITE" id="PS50901">
    <property type="entry name" value="FTSK"/>
    <property type="match status" value="1"/>
</dbReference>
<keyword evidence="4" id="KW-0812">Transmembrane</keyword>
<sequence>MSVRSASYVPQAATWGLGGIGIAAAAPLLGMGEWAGWIGGGGVVVAGAVGVLGHRGQQRQELHLSLEEGLAPLIGGRSTVVTRGWKGWPGTPTRVIIRYDAVAKDGDPNWKAAVVDATQRRLDVSATITKHDRRGRRVVLTTRDVTKENPVEQRVSRTIGDLLGSGARVTSFKSGADGDVASFEVRHIPTTKVASSGGYRAKVERTFGHVHQGRWRCKWDLEHDKVLFELRPPFPEVVELPRAQVDTKRDVLASYDKVSIDFGVDEDGNKLSWRPAVDPNLMVVGAPGTGKTVLEHNILASVAQWGWPIWVVDGKAIEFLGWRTWPNVQTVASTVETQVAVISRAHEVMEHRYQLIVAGRASEDDFEPLMLFIDEWSDFRANLTDWYTTVKAKGMPTKAPVLQKVASIARKGRSSRVHLLFATQRPDAEYFGGDMRDNFRCRISMGRLSPQGAMMMYQDPNIGTTVPRGRRGRATTIDENNRPVETQTYFVPDPRKANRRGDQSQLDILEGLMPDEMMRRHGRLIIVPPSDDDIDKAGSDYTAWCSADWVPAEARPDLDPVTNTAVDAQRAREMASPMAMFGIPSTTARPASDTVDIDDLDDVLNTTHGADDGYGLNVDADPLGLSIGDLVELEPGYWVTVDEETEEDPLDPSLVLLCWRDDEDNTGATGITLGERVTSRRALIEEGAL</sequence>
<keyword evidence="2 3" id="KW-0067">ATP-binding</keyword>
<keyword evidence="4" id="KW-0472">Membrane</keyword>
<dbReference type="RefSeq" id="WP_345584470.1">
    <property type="nucleotide sequence ID" value="NZ_BAABLV010000063.1"/>
</dbReference>
<name>A0ABP9FNL5_9ACTN</name>
<feature type="transmembrane region" description="Helical" evidence="4">
    <location>
        <begin position="12"/>
        <end position="29"/>
    </location>
</feature>
<dbReference type="PANTHER" id="PTHR22683">
    <property type="entry name" value="SPORULATION PROTEIN RELATED"/>
    <property type="match status" value="1"/>
</dbReference>
<dbReference type="EMBL" id="BAABLV010000063">
    <property type="protein sequence ID" value="GAA4909402.1"/>
    <property type="molecule type" value="Genomic_DNA"/>
</dbReference>
<comment type="caution">
    <text evidence="6">The sequence shown here is derived from an EMBL/GenBank/DDBJ whole genome shotgun (WGS) entry which is preliminary data.</text>
</comment>
<proteinExistence type="predicted"/>
<evidence type="ECO:0000256" key="1">
    <source>
        <dbReference type="ARBA" id="ARBA00022741"/>
    </source>
</evidence>
<dbReference type="InterPro" id="IPR002543">
    <property type="entry name" value="FtsK_dom"/>
</dbReference>
<accession>A0ABP9FNL5</accession>
<dbReference type="InterPro" id="IPR050206">
    <property type="entry name" value="FtsK/SpoIIIE/SftA"/>
</dbReference>
<evidence type="ECO:0000256" key="2">
    <source>
        <dbReference type="ARBA" id="ARBA00022840"/>
    </source>
</evidence>
<dbReference type="InterPro" id="IPR027417">
    <property type="entry name" value="P-loop_NTPase"/>
</dbReference>
<reference evidence="7" key="1">
    <citation type="journal article" date="2019" name="Int. J. Syst. Evol. Microbiol.">
        <title>The Global Catalogue of Microorganisms (GCM) 10K type strain sequencing project: providing services to taxonomists for standard genome sequencing and annotation.</title>
        <authorList>
            <consortium name="The Broad Institute Genomics Platform"/>
            <consortium name="The Broad Institute Genome Sequencing Center for Infectious Disease"/>
            <person name="Wu L."/>
            <person name="Ma J."/>
        </authorList>
    </citation>
    <scope>NUCLEOTIDE SEQUENCE [LARGE SCALE GENOMIC DNA]</scope>
    <source>
        <strain evidence="7">JCM 19125</strain>
    </source>
</reference>
<keyword evidence="7" id="KW-1185">Reference proteome</keyword>
<protein>
    <submittedName>
        <fullName evidence="6">DUF853 family protein</fullName>
    </submittedName>
</protein>
<evidence type="ECO:0000313" key="7">
    <source>
        <dbReference type="Proteomes" id="UP001501521"/>
    </source>
</evidence>
<dbReference type="Pfam" id="PF01580">
    <property type="entry name" value="FtsK_SpoIIIE"/>
    <property type="match status" value="1"/>
</dbReference>
<dbReference type="Proteomes" id="UP001501521">
    <property type="component" value="Unassembled WGS sequence"/>
</dbReference>
<organism evidence="6 7">
    <name type="scientific">Tessaracoccus lubricantis</name>
    <dbReference type="NCBI Taxonomy" id="545543"/>
    <lineage>
        <taxon>Bacteria</taxon>
        <taxon>Bacillati</taxon>
        <taxon>Actinomycetota</taxon>
        <taxon>Actinomycetes</taxon>
        <taxon>Propionibacteriales</taxon>
        <taxon>Propionibacteriaceae</taxon>
        <taxon>Tessaracoccus</taxon>
    </lineage>
</organism>
<feature type="binding site" evidence="3">
    <location>
        <begin position="285"/>
        <end position="292"/>
    </location>
    <ligand>
        <name>ATP</name>
        <dbReference type="ChEBI" id="CHEBI:30616"/>
    </ligand>
</feature>
<evidence type="ECO:0000256" key="4">
    <source>
        <dbReference type="SAM" id="Phobius"/>
    </source>
</evidence>
<dbReference type="Gene3D" id="3.40.50.300">
    <property type="entry name" value="P-loop containing nucleotide triphosphate hydrolases"/>
    <property type="match status" value="1"/>
</dbReference>